<keyword evidence="4 7" id="KW-0418">Kinase</keyword>
<dbReference type="OrthoDB" id="1668230at2759"/>
<dbReference type="PROSITE" id="PS50011">
    <property type="entry name" value="PROTEIN_KINASE_DOM"/>
    <property type="match status" value="1"/>
</dbReference>
<dbReference type="GO" id="GO:0005524">
    <property type="term" value="F:ATP binding"/>
    <property type="evidence" value="ECO:0007669"/>
    <property type="project" value="UniProtKB-KW"/>
</dbReference>
<comment type="caution">
    <text evidence="7">The sequence shown here is derived from an EMBL/GenBank/DDBJ whole genome shotgun (WGS) entry which is preliminary data.</text>
</comment>
<dbReference type="EMBL" id="QKYT01000319">
    <property type="protein sequence ID" value="RIA87233.1"/>
    <property type="molecule type" value="Genomic_DNA"/>
</dbReference>
<evidence type="ECO:0000256" key="1">
    <source>
        <dbReference type="ARBA" id="ARBA00012513"/>
    </source>
</evidence>
<evidence type="ECO:0000256" key="3">
    <source>
        <dbReference type="ARBA" id="ARBA00022741"/>
    </source>
</evidence>
<dbReference type="GO" id="GO:0004674">
    <property type="term" value="F:protein serine/threonine kinase activity"/>
    <property type="evidence" value="ECO:0007669"/>
    <property type="project" value="UniProtKB-EC"/>
</dbReference>
<gene>
    <name evidence="7" type="ORF">C1645_828060</name>
</gene>
<evidence type="ECO:0000256" key="5">
    <source>
        <dbReference type="ARBA" id="ARBA00022840"/>
    </source>
</evidence>
<dbReference type="InterPro" id="IPR001245">
    <property type="entry name" value="Ser-Thr/Tyr_kinase_cat_dom"/>
</dbReference>
<dbReference type="Proteomes" id="UP000265703">
    <property type="component" value="Unassembled WGS sequence"/>
</dbReference>
<dbReference type="GO" id="GO:0010506">
    <property type="term" value="P:regulation of autophagy"/>
    <property type="evidence" value="ECO:0007669"/>
    <property type="project" value="InterPro"/>
</dbReference>
<dbReference type="InterPro" id="IPR000719">
    <property type="entry name" value="Prot_kinase_dom"/>
</dbReference>
<keyword evidence="8" id="KW-1185">Reference proteome</keyword>
<evidence type="ECO:0000256" key="2">
    <source>
        <dbReference type="ARBA" id="ARBA00022679"/>
    </source>
</evidence>
<keyword evidence="3" id="KW-0547">Nucleotide-binding</keyword>
<dbReference type="SUPFAM" id="SSF56112">
    <property type="entry name" value="Protein kinase-like (PK-like)"/>
    <property type="match status" value="1"/>
</dbReference>
<dbReference type="STRING" id="658196.A0A397SM82"/>
<evidence type="ECO:0000313" key="7">
    <source>
        <dbReference type="EMBL" id="RIA87233.1"/>
    </source>
</evidence>
<keyword evidence="2" id="KW-0808">Transferase</keyword>
<dbReference type="GO" id="GO:0000407">
    <property type="term" value="C:phagophore assembly site"/>
    <property type="evidence" value="ECO:0007669"/>
    <property type="project" value="TreeGrafter"/>
</dbReference>
<organism evidence="7 8">
    <name type="scientific">Glomus cerebriforme</name>
    <dbReference type="NCBI Taxonomy" id="658196"/>
    <lineage>
        <taxon>Eukaryota</taxon>
        <taxon>Fungi</taxon>
        <taxon>Fungi incertae sedis</taxon>
        <taxon>Mucoromycota</taxon>
        <taxon>Glomeromycotina</taxon>
        <taxon>Glomeromycetes</taxon>
        <taxon>Glomerales</taxon>
        <taxon>Glomeraceae</taxon>
        <taxon>Glomus</taxon>
    </lineage>
</organism>
<dbReference type="GO" id="GO:0005829">
    <property type="term" value="C:cytosol"/>
    <property type="evidence" value="ECO:0007669"/>
    <property type="project" value="TreeGrafter"/>
</dbReference>
<accession>A0A397SM82</accession>
<evidence type="ECO:0000313" key="8">
    <source>
        <dbReference type="Proteomes" id="UP000265703"/>
    </source>
</evidence>
<reference evidence="7 8" key="1">
    <citation type="submission" date="2018-06" db="EMBL/GenBank/DDBJ databases">
        <title>Comparative genomics reveals the genomic features of Rhizophagus irregularis, R. cerebriforme, R. diaphanum and Gigaspora rosea, and their symbiotic lifestyle signature.</title>
        <authorList>
            <person name="Morin E."/>
            <person name="San Clemente H."/>
            <person name="Chen E.C.H."/>
            <person name="De La Providencia I."/>
            <person name="Hainaut M."/>
            <person name="Kuo A."/>
            <person name="Kohler A."/>
            <person name="Murat C."/>
            <person name="Tang N."/>
            <person name="Roy S."/>
            <person name="Loubradou J."/>
            <person name="Henrissat B."/>
            <person name="Grigoriev I.V."/>
            <person name="Corradi N."/>
            <person name="Roux C."/>
            <person name="Martin F.M."/>
        </authorList>
    </citation>
    <scope>NUCLEOTIDE SEQUENCE [LARGE SCALE GENOMIC DNA]</scope>
    <source>
        <strain evidence="7 8">DAOM 227022</strain>
    </source>
</reference>
<name>A0A397SM82_9GLOM</name>
<dbReference type="AlphaFoldDB" id="A0A397SM82"/>
<dbReference type="PANTHER" id="PTHR24348:SF22">
    <property type="entry name" value="NON-SPECIFIC SERINE_THREONINE PROTEIN KINASE"/>
    <property type="match status" value="1"/>
</dbReference>
<protein>
    <recommendedName>
        <fullName evidence="1">non-specific serine/threonine protein kinase</fullName>
        <ecNumber evidence="1">2.7.11.1</ecNumber>
    </recommendedName>
</protein>
<dbReference type="InterPro" id="IPR045269">
    <property type="entry name" value="Atg1-like"/>
</dbReference>
<dbReference type="Gene3D" id="1.10.510.10">
    <property type="entry name" value="Transferase(Phosphotransferase) domain 1"/>
    <property type="match status" value="2"/>
</dbReference>
<proteinExistence type="predicted"/>
<dbReference type="PANTHER" id="PTHR24348">
    <property type="entry name" value="SERINE/THREONINE-PROTEIN KINASE UNC-51-RELATED"/>
    <property type="match status" value="1"/>
</dbReference>
<dbReference type="GO" id="GO:0005776">
    <property type="term" value="C:autophagosome"/>
    <property type="evidence" value="ECO:0007669"/>
    <property type="project" value="TreeGrafter"/>
</dbReference>
<evidence type="ECO:0000259" key="6">
    <source>
        <dbReference type="PROSITE" id="PS50011"/>
    </source>
</evidence>
<evidence type="ECO:0000256" key="4">
    <source>
        <dbReference type="ARBA" id="ARBA00022777"/>
    </source>
</evidence>
<dbReference type="GO" id="GO:0016020">
    <property type="term" value="C:membrane"/>
    <property type="evidence" value="ECO:0007669"/>
    <property type="project" value="TreeGrafter"/>
</dbReference>
<keyword evidence="5" id="KW-0067">ATP-binding</keyword>
<dbReference type="GO" id="GO:0000045">
    <property type="term" value="P:autophagosome assembly"/>
    <property type="evidence" value="ECO:0007669"/>
    <property type="project" value="TreeGrafter"/>
</dbReference>
<dbReference type="Pfam" id="PF07714">
    <property type="entry name" value="PK_Tyr_Ser-Thr"/>
    <property type="match status" value="1"/>
</dbReference>
<dbReference type="InterPro" id="IPR011009">
    <property type="entry name" value="Kinase-like_dom_sf"/>
</dbReference>
<dbReference type="EC" id="2.7.11.1" evidence="1"/>
<sequence>MDEENKESGRSGNSRKLELQRKINFHNNVVHLYEITCKESQNNQLKKYLLVMEYIDGNSLQDYLKENFTKLTWEDKYKLAYQLICVVSHLHDKGNVHGDLHSGNILTHRNTIKLADLGNLFQPYSNKMRDVYSIGVLLWEISSGQPPFKDESYDTDLMMQISQGYREKIISNTSIDYSNLYIGNYNF</sequence>
<feature type="domain" description="Protein kinase" evidence="6">
    <location>
        <begin position="1"/>
        <end position="187"/>
    </location>
</feature>